<dbReference type="PANTHER" id="PTHR45712">
    <property type="entry name" value="AGAP008170-PA"/>
    <property type="match status" value="1"/>
</dbReference>
<feature type="compositionally biased region" description="Basic residues" evidence="3">
    <location>
        <begin position="614"/>
        <end position="623"/>
    </location>
</feature>
<keyword evidence="1" id="KW-0433">Leucine-rich repeat</keyword>
<evidence type="ECO:0008006" key="7">
    <source>
        <dbReference type="Google" id="ProtNLM"/>
    </source>
</evidence>
<dbReference type="Pfam" id="PF13855">
    <property type="entry name" value="LRR_8"/>
    <property type="match status" value="3"/>
</dbReference>
<feature type="compositionally biased region" description="Polar residues" evidence="3">
    <location>
        <begin position="564"/>
        <end position="577"/>
    </location>
</feature>
<dbReference type="SUPFAM" id="SSF52058">
    <property type="entry name" value="L domain-like"/>
    <property type="match status" value="2"/>
</dbReference>
<dbReference type="OrthoDB" id="6134357at2759"/>
<feature type="compositionally biased region" description="Basic and acidic residues" evidence="3">
    <location>
        <begin position="582"/>
        <end position="592"/>
    </location>
</feature>
<name>A0A8S3YGG7_9EUPU</name>
<protein>
    <recommendedName>
        <fullName evidence="7">Leucine-rich repeat-containing protein 15</fullName>
    </recommendedName>
</protein>
<evidence type="ECO:0000256" key="1">
    <source>
        <dbReference type="ARBA" id="ARBA00022614"/>
    </source>
</evidence>
<dbReference type="FunFam" id="3.80.10.10:FF:001164">
    <property type="entry name" value="GH01279p"/>
    <property type="match status" value="1"/>
</dbReference>
<dbReference type="EMBL" id="CAJHNH020000235">
    <property type="protein sequence ID" value="CAG5116313.1"/>
    <property type="molecule type" value="Genomic_DNA"/>
</dbReference>
<feature type="compositionally biased region" description="Basic and acidic residues" evidence="3">
    <location>
        <begin position="604"/>
        <end position="613"/>
    </location>
</feature>
<dbReference type="InterPro" id="IPR001611">
    <property type="entry name" value="Leu-rich_rpt"/>
</dbReference>
<evidence type="ECO:0000256" key="4">
    <source>
        <dbReference type="SAM" id="SignalP"/>
    </source>
</evidence>
<feature type="compositionally biased region" description="Basic and acidic residues" evidence="3">
    <location>
        <begin position="624"/>
        <end position="647"/>
    </location>
</feature>
<dbReference type="PANTHER" id="PTHR45712:SF22">
    <property type="entry name" value="INSULIN-LIKE GROWTH FACTOR-BINDING PROTEIN COMPLEX ACID LABILE SUBUNIT"/>
    <property type="match status" value="1"/>
</dbReference>
<dbReference type="InterPro" id="IPR032675">
    <property type="entry name" value="LRR_dom_sf"/>
</dbReference>
<keyword evidence="2" id="KW-0677">Repeat</keyword>
<dbReference type="Proteomes" id="UP000678393">
    <property type="component" value="Unassembled WGS sequence"/>
</dbReference>
<dbReference type="InterPro" id="IPR050333">
    <property type="entry name" value="SLRP"/>
</dbReference>
<dbReference type="SMART" id="SM00369">
    <property type="entry name" value="LRR_TYP"/>
    <property type="match status" value="13"/>
</dbReference>
<feature type="signal peptide" evidence="4">
    <location>
        <begin position="1"/>
        <end position="21"/>
    </location>
</feature>
<organism evidence="5 6">
    <name type="scientific">Candidula unifasciata</name>
    <dbReference type="NCBI Taxonomy" id="100452"/>
    <lineage>
        <taxon>Eukaryota</taxon>
        <taxon>Metazoa</taxon>
        <taxon>Spiralia</taxon>
        <taxon>Lophotrochozoa</taxon>
        <taxon>Mollusca</taxon>
        <taxon>Gastropoda</taxon>
        <taxon>Heterobranchia</taxon>
        <taxon>Euthyneura</taxon>
        <taxon>Panpulmonata</taxon>
        <taxon>Eupulmonata</taxon>
        <taxon>Stylommatophora</taxon>
        <taxon>Helicina</taxon>
        <taxon>Helicoidea</taxon>
        <taxon>Geomitridae</taxon>
        <taxon>Candidula</taxon>
    </lineage>
</organism>
<evidence type="ECO:0000313" key="5">
    <source>
        <dbReference type="EMBL" id="CAG5116313.1"/>
    </source>
</evidence>
<keyword evidence="6" id="KW-1185">Reference proteome</keyword>
<sequence length="647" mass="73072">MACLYMYLSLGVAMFASGTKAADVPCPSRCRSCENQVAECAKRSLTAPPTRYPQGTKIINLEGNHIRVIAEKTFGDLPSVEVLKMSGNKIVALRNDAFSAFPNLISLDLVDNRISKISRRAFKDLDKLRTLSINKNKIETLEGILQYIPNLFQLNVANNRIITIGQNDLTPLSRVHYLDFRDNLVSNIHPEAFKHLDNLRYLFLNNNPLVVTPVFQFGSQVLQLVDLSHCDLKGVPGPFPASVTDLRLGNNKIMQVLGSDLLNITDLQLLTLNDNELHFLADGSLTHLTQLQEVWLRHNNLVYIPRNLPDNVRKIHVDSNNIQQIEVGLFSNMSHLDYLTVENNQINGIQPNTFTGLRFLNTINFQGNQIRSLETDTFVDLGSLSTILLSNNPLKRIQDGAFKNLGNLTQLFLCYIDEDDFKLEGNFLQEMLRLETLQMINSPGLVEDFMVMINDSAFTPVPLEKLTQLDLSYNNLHWVSPRIKEMFPNLLSMPLDGNPLRCSKQLKWLRDWMVSSEVSFHNHNEIVCETPARLKNRAIRSIQDHEWADEKEAETAPADVANSGKENATLKNKQGEANTEEEVQRDATETRTKKVQNLQGMAKRSRDEKDQGKIKGKGRKGKKRGNDSKGDKKERGKTAKGKKNSEG</sequence>
<dbReference type="Gene3D" id="3.80.10.10">
    <property type="entry name" value="Ribonuclease Inhibitor"/>
    <property type="match status" value="5"/>
</dbReference>
<feature type="region of interest" description="Disordered" evidence="3">
    <location>
        <begin position="545"/>
        <end position="647"/>
    </location>
</feature>
<proteinExistence type="predicted"/>
<accession>A0A8S3YGG7</accession>
<reference evidence="5" key="1">
    <citation type="submission" date="2021-04" db="EMBL/GenBank/DDBJ databases">
        <authorList>
            <consortium name="Molecular Ecology Group"/>
        </authorList>
    </citation>
    <scope>NUCLEOTIDE SEQUENCE</scope>
</reference>
<evidence type="ECO:0000256" key="2">
    <source>
        <dbReference type="ARBA" id="ARBA00022737"/>
    </source>
</evidence>
<comment type="caution">
    <text evidence="5">The sequence shown here is derived from an EMBL/GenBank/DDBJ whole genome shotgun (WGS) entry which is preliminary data.</text>
</comment>
<dbReference type="SMART" id="SM00365">
    <property type="entry name" value="LRR_SD22"/>
    <property type="match status" value="6"/>
</dbReference>
<dbReference type="InterPro" id="IPR003591">
    <property type="entry name" value="Leu-rich_rpt_typical-subtyp"/>
</dbReference>
<gene>
    <name evidence="5" type="ORF">CUNI_LOCUS1871</name>
</gene>
<keyword evidence="4" id="KW-0732">Signal</keyword>
<feature type="compositionally biased region" description="Basic and acidic residues" evidence="3">
    <location>
        <begin position="545"/>
        <end position="554"/>
    </location>
</feature>
<evidence type="ECO:0000313" key="6">
    <source>
        <dbReference type="Proteomes" id="UP000678393"/>
    </source>
</evidence>
<feature type="chain" id="PRO_5035795640" description="Leucine-rich repeat-containing protein 15" evidence="4">
    <location>
        <begin position="22"/>
        <end position="647"/>
    </location>
</feature>
<evidence type="ECO:0000256" key="3">
    <source>
        <dbReference type="SAM" id="MobiDB-lite"/>
    </source>
</evidence>
<dbReference type="PROSITE" id="PS51450">
    <property type="entry name" value="LRR"/>
    <property type="match status" value="1"/>
</dbReference>
<dbReference type="AlphaFoldDB" id="A0A8S3YGG7"/>